<evidence type="ECO:0000259" key="8">
    <source>
        <dbReference type="Pfam" id="PF01694"/>
    </source>
</evidence>
<comment type="subcellular location">
    <subcellularLocation>
        <location evidence="1">Membrane</location>
        <topology evidence="1">Multi-pass membrane protein</topology>
    </subcellularLocation>
</comment>
<comment type="caution">
    <text evidence="9">The sequence shown here is derived from an EMBL/GenBank/DDBJ whole genome shotgun (WGS) entry which is preliminary data.</text>
</comment>
<feature type="transmembrane region" description="Helical" evidence="7">
    <location>
        <begin position="280"/>
        <end position="303"/>
    </location>
</feature>
<dbReference type="Gene3D" id="1.20.1540.10">
    <property type="entry name" value="Rhomboid-like"/>
    <property type="match status" value="1"/>
</dbReference>
<dbReference type="Pfam" id="PF01694">
    <property type="entry name" value="Rhomboid"/>
    <property type="match status" value="1"/>
</dbReference>
<keyword evidence="6 7" id="KW-0472">Membrane</keyword>
<evidence type="ECO:0000256" key="1">
    <source>
        <dbReference type="ARBA" id="ARBA00004141"/>
    </source>
</evidence>
<accession>A0ABT6WHJ1</accession>
<dbReference type="InterPro" id="IPR050925">
    <property type="entry name" value="Rhomboid_protease_S54"/>
</dbReference>
<dbReference type="RefSeq" id="WP_282759256.1">
    <property type="nucleotide sequence ID" value="NZ_JASCTH010000006.1"/>
</dbReference>
<reference evidence="9 10" key="1">
    <citation type="submission" date="2023-05" db="EMBL/GenBank/DDBJ databases">
        <title>Actinoplanes sp. NEAU-A12 genome sequencing.</title>
        <authorList>
            <person name="Wang Z.-S."/>
        </authorList>
    </citation>
    <scope>NUCLEOTIDE SEQUENCE [LARGE SCALE GENOMIC DNA]</scope>
    <source>
        <strain evidence="9 10">NEAU-A12</strain>
    </source>
</reference>
<evidence type="ECO:0000256" key="2">
    <source>
        <dbReference type="ARBA" id="ARBA00009045"/>
    </source>
</evidence>
<dbReference type="EMBL" id="JASCTH010000006">
    <property type="protein sequence ID" value="MDI6099203.1"/>
    <property type="molecule type" value="Genomic_DNA"/>
</dbReference>
<evidence type="ECO:0000256" key="6">
    <source>
        <dbReference type="ARBA" id="ARBA00023136"/>
    </source>
</evidence>
<proteinExistence type="inferred from homology"/>
<feature type="transmembrane region" description="Helical" evidence="7">
    <location>
        <begin position="137"/>
        <end position="155"/>
    </location>
</feature>
<evidence type="ECO:0000313" key="10">
    <source>
        <dbReference type="Proteomes" id="UP001241758"/>
    </source>
</evidence>
<feature type="transmembrane region" description="Helical" evidence="7">
    <location>
        <begin position="226"/>
        <end position="243"/>
    </location>
</feature>
<sequence length="304" mass="31759">MSEAPSTAPVCYRHPSRETLLSCSRCDRPICTSCMNDAVVGHHCPDCVKEGRRSQRPARTAFGGSRAGRLGYVCQAIIAVNVLFLIASAILGGPQAIAGGGGWFGLLGIGTPVTQWGAVLGYAGYGGEIHGVASGEWYRLVTAMFINYGAVHLLLNMSLVATMGRYLERQLGPARFLALYLLAGFGGNVAAYVFQPPFGQSAGASTATFGLIIAVIVINRRMALDVGPVMPLLITNLLFTFTVPGISVAGHLGGLAVGAAAAAVLAYAKMPRRALKQVIGLVAVLLLILAAVVLRTMALLNIYG</sequence>
<dbReference type="GO" id="GO:0008233">
    <property type="term" value="F:peptidase activity"/>
    <property type="evidence" value="ECO:0007669"/>
    <property type="project" value="UniProtKB-KW"/>
</dbReference>
<evidence type="ECO:0000256" key="3">
    <source>
        <dbReference type="ARBA" id="ARBA00022692"/>
    </source>
</evidence>
<evidence type="ECO:0000256" key="4">
    <source>
        <dbReference type="ARBA" id="ARBA00022801"/>
    </source>
</evidence>
<dbReference type="PANTHER" id="PTHR43731:SF14">
    <property type="entry name" value="PRESENILIN-ASSOCIATED RHOMBOID-LIKE PROTEIN, MITOCHONDRIAL"/>
    <property type="match status" value="1"/>
</dbReference>
<evidence type="ECO:0000256" key="5">
    <source>
        <dbReference type="ARBA" id="ARBA00022989"/>
    </source>
</evidence>
<dbReference type="InterPro" id="IPR022764">
    <property type="entry name" value="Peptidase_S54_rhomboid_dom"/>
</dbReference>
<dbReference type="SUPFAM" id="SSF144091">
    <property type="entry name" value="Rhomboid-like"/>
    <property type="match status" value="1"/>
</dbReference>
<protein>
    <submittedName>
        <fullName evidence="9">Rhomboid family intramembrane serine protease</fullName>
        <ecNumber evidence="9">3.4.21.-</ecNumber>
    </submittedName>
</protein>
<comment type="similarity">
    <text evidence="2">Belongs to the peptidase S54 family.</text>
</comment>
<feature type="domain" description="Peptidase S54 rhomboid" evidence="8">
    <location>
        <begin position="135"/>
        <end position="266"/>
    </location>
</feature>
<feature type="transmembrane region" description="Helical" evidence="7">
    <location>
        <begin position="70"/>
        <end position="91"/>
    </location>
</feature>
<feature type="transmembrane region" description="Helical" evidence="7">
    <location>
        <begin position="176"/>
        <end position="194"/>
    </location>
</feature>
<dbReference type="Proteomes" id="UP001241758">
    <property type="component" value="Unassembled WGS sequence"/>
</dbReference>
<keyword evidence="5 7" id="KW-1133">Transmembrane helix</keyword>
<keyword evidence="4 9" id="KW-0378">Hydrolase</keyword>
<feature type="transmembrane region" description="Helical" evidence="7">
    <location>
        <begin position="200"/>
        <end position="219"/>
    </location>
</feature>
<gene>
    <name evidence="9" type="ORF">QLQ12_11400</name>
</gene>
<feature type="transmembrane region" description="Helical" evidence="7">
    <location>
        <begin position="103"/>
        <end position="125"/>
    </location>
</feature>
<dbReference type="EC" id="3.4.21.-" evidence="9"/>
<dbReference type="PANTHER" id="PTHR43731">
    <property type="entry name" value="RHOMBOID PROTEASE"/>
    <property type="match status" value="1"/>
</dbReference>
<keyword evidence="3 7" id="KW-0812">Transmembrane</keyword>
<evidence type="ECO:0000313" key="9">
    <source>
        <dbReference type="EMBL" id="MDI6099203.1"/>
    </source>
</evidence>
<organism evidence="9 10">
    <name type="scientific">Actinoplanes sandaracinus</name>
    <dbReference type="NCBI Taxonomy" id="3045177"/>
    <lineage>
        <taxon>Bacteria</taxon>
        <taxon>Bacillati</taxon>
        <taxon>Actinomycetota</taxon>
        <taxon>Actinomycetes</taxon>
        <taxon>Micromonosporales</taxon>
        <taxon>Micromonosporaceae</taxon>
        <taxon>Actinoplanes</taxon>
    </lineage>
</organism>
<dbReference type="InterPro" id="IPR035952">
    <property type="entry name" value="Rhomboid-like_sf"/>
</dbReference>
<dbReference type="GO" id="GO:0006508">
    <property type="term" value="P:proteolysis"/>
    <property type="evidence" value="ECO:0007669"/>
    <property type="project" value="UniProtKB-KW"/>
</dbReference>
<evidence type="ECO:0000256" key="7">
    <source>
        <dbReference type="SAM" id="Phobius"/>
    </source>
</evidence>
<keyword evidence="9" id="KW-0645">Protease</keyword>
<feature type="transmembrane region" description="Helical" evidence="7">
    <location>
        <begin position="249"/>
        <end position="268"/>
    </location>
</feature>
<name>A0ABT6WHJ1_9ACTN</name>
<keyword evidence="10" id="KW-1185">Reference proteome</keyword>